<dbReference type="InterPro" id="IPR008925">
    <property type="entry name" value="aa_tRNA-synth_I_cd-bd_sf"/>
</dbReference>
<name>A0A5J6MLI0_9PROT</name>
<proteinExistence type="inferred from homology"/>
<dbReference type="RefSeq" id="WP_151178579.1">
    <property type="nucleotide sequence ID" value="NZ_CP042906.1"/>
</dbReference>
<dbReference type="InterPro" id="IPR020058">
    <property type="entry name" value="Glu/Gln-tRNA-synth_Ib_cat-dom"/>
</dbReference>
<dbReference type="PANTHER" id="PTHR43311:SF2">
    <property type="entry name" value="GLUTAMATE--TRNA LIGASE, MITOCHONDRIAL-RELATED"/>
    <property type="match status" value="1"/>
</dbReference>
<evidence type="ECO:0000313" key="12">
    <source>
        <dbReference type="Proteomes" id="UP000326202"/>
    </source>
</evidence>
<dbReference type="InterPro" id="IPR001412">
    <property type="entry name" value="aa-tRNA-synth_I_CS"/>
</dbReference>
<keyword evidence="3 8" id="KW-0436">Ligase</keyword>
<protein>
    <recommendedName>
        <fullName evidence="8">Glutamate--tRNA ligase</fullName>
        <ecNumber evidence="8">6.1.1.17</ecNumber>
    </recommendedName>
    <alternativeName>
        <fullName evidence="8">Glutamyl-tRNA synthetase</fullName>
        <shortName evidence="8">GluRS</shortName>
    </alternativeName>
</protein>
<dbReference type="InterPro" id="IPR014729">
    <property type="entry name" value="Rossmann-like_a/b/a_fold"/>
</dbReference>
<keyword evidence="4 8" id="KW-0547">Nucleotide-binding</keyword>
<dbReference type="EMBL" id="CP042906">
    <property type="protein sequence ID" value="QEX18418.1"/>
    <property type="molecule type" value="Genomic_DNA"/>
</dbReference>
<dbReference type="InterPro" id="IPR045462">
    <property type="entry name" value="aa-tRNA-synth_I_cd-bd"/>
</dbReference>
<dbReference type="HAMAP" id="MF_00022">
    <property type="entry name" value="Glu_tRNA_synth_type1"/>
    <property type="match status" value="1"/>
</dbReference>
<evidence type="ECO:0000259" key="9">
    <source>
        <dbReference type="Pfam" id="PF00749"/>
    </source>
</evidence>
<evidence type="ECO:0000256" key="1">
    <source>
        <dbReference type="ARBA" id="ARBA00007894"/>
    </source>
</evidence>
<reference evidence="11 12" key="1">
    <citation type="submission" date="2019-08" db="EMBL/GenBank/DDBJ databases">
        <title>Hyperibacter terrae gen. nov., sp. nov. and Hyperibacter viscosus sp. nov., two new members in the family Rhodospirillaceae isolated from the rhizosphere of Hypericum perforatum.</title>
        <authorList>
            <person name="Noviana Z."/>
        </authorList>
    </citation>
    <scope>NUCLEOTIDE SEQUENCE [LARGE SCALE GENOMIC DNA]</scope>
    <source>
        <strain evidence="11 12">R5913</strain>
    </source>
</reference>
<comment type="catalytic activity">
    <reaction evidence="8">
        <text>tRNA(Glu) + L-glutamate + ATP = L-glutamyl-tRNA(Glu) + AMP + diphosphate</text>
        <dbReference type="Rhea" id="RHEA:23540"/>
        <dbReference type="Rhea" id="RHEA-COMP:9663"/>
        <dbReference type="Rhea" id="RHEA-COMP:9680"/>
        <dbReference type="ChEBI" id="CHEBI:29985"/>
        <dbReference type="ChEBI" id="CHEBI:30616"/>
        <dbReference type="ChEBI" id="CHEBI:33019"/>
        <dbReference type="ChEBI" id="CHEBI:78442"/>
        <dbReference type="ChEBI" id="CHEBI:78520"/>
        <dbReference type="ChEBI" id="CHEBI:456215"/>
        <dbReference type="EC" id="6.1.1.17"/>
    </reaction>
</comment>
<dbReference type="PROSITE" id="PS00178">
    <property type="entry name" value="AA_TRNA_LIGASE_I"/>
    <property type="match status" value="1"/>
</dbReference>
<evidence type="ECO:0000256" key="6">
    <source>
        <dbReference type="ARBA" id="ARBA00022917"/>
    </source>
</evidence>
<comment type="similarity">
    <text evidence="1 8">Belongs to the class-I aminoacyl-tRNA synthetase family. Glutamate--tRNA ligase type 1 subfamily.</text>
</comment>
<evidence type="ECO:0000256" key="7">
    <source>
        <dbReference type="ARBA" id="ARBA00023146"/>
    </source>
</evidence>
<dbReference type="InterPro" id="IPR004527">
    <property type="entry name" value="Glu-tRNA-ligase_bac/mito"/>
</dbReference>
<keyword evidence="7 8" id="KW-0030">Aminoacyl-tRNA synthetase</keyword>
<dbReference type="NCBIfam" id="TIGR00464">
    <property type="entry name" value="gltX_bact"/>
    <property type="match status" value="1"/>
</dbReference>
<keyword evidence="2 8" id="KW-0963">Cytoplasm</keyword>
<dbReference type="Pfam" id="PF19269">
    <property type="entry name" value="Anticodon_2"/>
    <property type="match status" value="1"/>
</dbReference>
<dbReference type="KEGG" id="htq:FRZ44_37250"/>
<dbReference type="SUPFAM" id="SSF48163">
    <property type="entry name" value="An anticodon-binding domain of class I aminoacyl-tRNA synthetases"/>
    <property type="match status" value="1"/>
</dbReference>
<dbReference type="Pfam" id="PF00749">
    <property type="entry name" value="tRNA-synt_1c"/>
    <property type="match status" value="1"/>
</dbReference>
<keyword evidence="6 8" id="KW-0648">Protein biosynthesis</keyword>
<dbReference type="Gene3D" id="1.10.10.350">
    <property type="match status" value="1"/>
</dbReference>
<evidence type="ECO:0000256" key="8">
    <source>
        <dbReference type="HAMAP-Rule" id="MF_00022"/>
    </source>
</evidence>
<dbReference type="EC" id="6.1.1.17" evidence="8"/>
<feature type="domain" description="Glutamyl/glutaminyl-tRNA synthetase class Ib catalytic" evidence="9">
    <location>
        <begin position="3"/>
        <end position="289"/>
    </location>
</feature>
<evidence type="ECO:0000259" key="10">
    <source>
        <dbReference type="Pfam" id="PF19269"/>
    </source>
</evidence>
<evidence type="ECO:0000313" key="11">
    <source>
        <dbReference type="EMBL" id="QEX18418.1"/>
    </source>
</evidence>
<dbReference type="GO" id="GO:0004818">
    <property type="term" value="F:glutamate-tRNA ligase activity"/>
    <property type="evidence" value="ECO:0007669"/>
    <property type="project" value="UniProtKB-UniRule"/>
</dbReference>
<keyword evidence="12" id="KW-1185">Reference proteome</keyword>
<feature type="domain" description="Aminoacyl-tRNA synthetase class I anticodon-binding" evidence="10">
    <location>
        <begin position="380"/>
        <end position="440"/>
    </location>
</feature>
<evidence type="ECO:0000256" key="5">
    <source>
        <dbReference type="ARBA" id="ARBA00022840"/>
    </source>
</evidence>
<evidence type="ECO:0000256" key="3">
    <source>
        <dbReference type="ARBA" id="ARBA00022598"/>
    </source>
</evidence>
<dbReference type="AlphaFoldDB" id="A0A5J6MLI0"/>
<dbReference type="GO" id="GO:0005737">
    <property type="term" value="C:cytoplasm"/>
    <property type="evidence" value="ECO:0007669"/>
    <property type="project" value="UniProtKB-SubCell"/>
</dbReference>
<feature type="binding site" evidence="8">
    <location>
        <position position="243"/>
    </location>
    <ligand>
        <name>ATP</name>
        <dbReference type="ChEBI" id="CHEBI:30616"/>
    </ligand>
</feature>
<evidence type="ECO:0000256" key="2">
    <source>
        <dbReference type="ARBA" id="ARBA00022490"/>
    </source>
</evidence>
<comment type="subunit">
    <text evidence="8">Monomer.</text>
</comment>
<dbReference type="PRINTS" id="PR00987">
    <property type="entry name" value="TRNASYNTHGLU"/>
</dbReference>
<organism evidence="11 12">
    <name type="scientific">Hypericibacter terrae</name>
    <dbReference type="NCBI Taxonomy" id="2602015"/>
    <lineage>
        <taxon>Bacteria</taxon>
        <taxon>Pseudomonadati</taxon>
        <taxon>Pseudomonadota</taxon>
        <taxon>Alphaproteobacteria</taxon>
        <taxon>Rhodospirillales</taxon>
        <taxon>Dongiaceae</taxon>
        <taxon>Hypericibacter</taxon>
    </lineage>
</organism>
<accession>A0A5J6MLI0</accession>
<dbReference type="Gene3D" id="3.40.50.620">
    <property type="entry name" value="HUPs"/>
    <property type="match status" value="1"/>
</dbReference>
<dbReference type="InterPro" id="IPR020751">
    <property type="entry name" value="aa-tRNA-synth_I_codon-bd_sub2"/>
</dbReference>
<feature type="short sequence motif" description="'HIGH' region" evidence="8">
    <location>
        <begin position="9"/>
        <end position="19"/>
    </location>
</feature>
<feature type="short sequence motif" description="'KMSKS' region" evidence="8">
    <location>
        <begin position="240"/>
        <end position="244"/>
    </location>
</feature>
<dbReference type="SUPFAM" id="SSF52374">
    <property type="entry name" value="Nucleotidylyl transferase"/>
    <property type="match status" value="1"/>
</dbReference>
<keyword evidence="5 8" id="KW-0067">ATP-binding</keyword>
<dbReference type="GO" id="GO:0005524">
    <property type="term" value="F:ATP binding"/>
    <property type="evidence" value="ECO:0007669"/>
    <property type="project" value="UniProtKB-UniRule"/>
</dbReference>
<comment type="function">
    <text evidence="8">Catalyzes the attachment of glutamate to tRNA(Glu) in a two-step reaction: glutamate is first activated by ATP to form Glu-AMP and then transferred to the acceptor end of tRNA(Glu).</text>
</comment>
<dbReference type="Proteomes" id="UP000326202">
    <property type="component" value="Chromosome"/>
</dbReference>
<dbReference type="OrthoDB" id="9807503at2"/>
<dbReference type="GO" id="GO:0000049">
    <property type="term" value="F:tRNA binding"/>
    <property type="evidence" value="ECO:0007669"/>
    <property type="project" value="InterPro"/>
</dbReference>
<dbReference type="InterPro" id="IPR000924">
    <property type="entry name" value="Glu/Gln-tRNA-synth"/>
</dbReference>
<dbReference type="InterPro" id="IPR049940">
    <property type="entry name" value="GluQ/Sye"/>
</dbReference>
<evidence type="ECO:0000256" key="4">
    <source>
        <dbReference type="ARBA" id="ARBA00022741"/>
    </source>
</evidence>
<gene>
    <name evidence="11" type="primary">gltX1</name>
    <name evidence="8" type="synonym">gltX</name>
    <name evidence="11" type="ORF">FRZ44_37250</name>
</gene>
<comment type="subcellular location">
    <subcellularLocation>
        <location evidence="8">Cytoplasm</location>
    </subcellularLocation>
</comment>
<dbReference type="PANTHER" id="PTHR43311">
    <property type="entry name" value="GLUTAMATE--TRNA LIGASE"/>
    <property type="match status" value="1"/>
</dbReference>
<comment type="caution">
    <text evidence="8">Lacks conserved residue(s) required for the propagation of feature annotation.</text>
</comment>
<dbReference type="GO" id="GO:0006424">
    <property type="term" value="P:glutamyl-tRNA aminoacylation"/>
    <property type="evidence" value="ECO:0007669"/>
    <property type="project" value="UniProtKB-UniRule"/>
</dbReference>
<sequence>MTVRVRFAPSPTGHLHVGNIFVALHNWLFARKEAGEFLLRFDDTDQLRSSAEFADEIRKDLTWVGLVWDREVSQSQRLAVYDAAAARLKKSERLYPCYETAEELALKRQAQLQSGRAPVYDRAALALSAADRAKLEAEGRLPHWRFRLDLGEVRWIDMVRGPQHIDEASQSDPVLIREDGTYLYTLPSVVDDIDLGVTHVIRGADHVTNTGAQIQIFEALGGPVPRFGHLPLLKGKGGEELSKRIGTMSIGELRTAGIEPLALASYLARLGTGDPMKPVHSWDELIPDHNLGKLGAASPHFDRDELAQINARLLHETDFKEVAARVASDSVDERLWNAVRGNIEKLADIELWAKICHGEILTRGDDVDLTRIAAAELPPEPWNEETWKNWTGAITSATGKKGKALFQPLRQALTGLDHGPEMRLLLPLIGRARASARLLRGKG</sequence>